<feature type="domain" description="Fibronectin type-III" evidence="7">
    <location>
        <begin position="498"/>
        <end position="590"/>
    </location>
</feature>
<organism evidence="8 9">
    <name type="scientific">Adineta steineri</name>
    <dbReference type="NCBI Taxonomy" id="433720"/>
    <lineage>
        <taxon>Eukaryota</taxon>
        <taxon>Metazoa</taxon>
        <taxon>Spiralia</taxon>
        <taxon>Gnathifera</taxon>
        <taxon>Rotifera</taxon>
        <taxon>Eurotatoria</taxon>
        <taxon>Bdelloidea</taxon>
        <taxon>Adinetida</taxon>
        <taxon>Adinetidae</taxon>
        <taxon>Adineta</taxon>
    </lineage>
</organism>
<proteinExistence type="predicted"/>
<dbReference type="SMART" id="SM00060">
    <property type="entry name" value="FN3"/>
    <property type="match status" value="1"/>
</dbReference>
<keyword evidence="3" id="KW-0393">Immunoglobulin domain</keyword>
<dbReference type="InterPro" id="IPR003961">
    <property type="entry name" value="FN3_dom"/>
</dbReference>
<feature type="transmembrane region" description="Helical" evidence="4">
    <location>
        <begin position="700"/>
        <end position="723"/>
    </location>
</feature>
<dbReference type="SMART" id="SM00408">
    <property type="entry name" value="IGc2"/>
    <property type="match status" value="4"/>
</dbReference>
<dbReference type="SUPFAM" id="SSF48726">
    <property type="entry name" value="Immunoglobulin"/>
    <property type="match status" value="5"/>
</dbReference>
<evidence type="ECO:0000256" key="2">
    <source>
        <dbReference type="ARBA" id="ARBA00023157"/>
    </source>
</evidence>
<evidence type="ECO:0000313" key="8">
    <source>
        <dbReference type="EMBL" id="CAF1280827.1"/>
    </source>
</evidence>
<dbReference type="InterPro" id="IPR003598">
    <property type="entry name" value="Ig_sub2"/>
</dbReference>
<evidence type="ECO:0000259" key="6">
    <source>
        <dbReference type="PROSITE" id="PS50835"/>
    </source>
</evidence>
<evidence type="ECO:0000313" key="9">
    <source>
        <dbReference type="Proteomes" id="UP000663891"/>
    </source>
</evidence>
<dbReference type="InterPro" id="IPR036179">
    <property type="entry name" value="Ig-like_dom_sf"/>
</dbReference>
<feature type="domain" description="Ig-like" evidence="6">
    <location>
        <begin position="317"/>
        <end position="400"/>
    </location>
</feature>
<name>A0A815C903_9BILA</name>
<feature type="chain" id="PRO_5032456714" evidence="5">
    <location>
        <begin position="20"/>
        <end position="900"/>
    </location>
</feature>
<keyword evidence="4" id="KW-0812">Transmembrane</keyword>
<dbReference type="PROSITE" id="PS50835">
    <property type="entry name" value="IG_LIKE"/>
    <property type="match status" value="4"/>
</dbReference>
<dbReference type="OrthoDB" id="6272054at2759"/>
<sequence>MHNVLILIVFYCLIHYSFASVRLENITVTRNENVKFRCQLPSNFSSQENILQWKKTHFNGDDLVISINGKIPKIFEKFYQTDLTTEYSSLELFHVDKDDSTTYICQTFETQTILCQYNLVVLIKPEAPLLTINKVNIEEYQAVTLTCSSLNGNPSPQYTWYRNGTLLTSLNEQVITTGNNSIYTFNVTRFDNQVKYECQIWNQALATPLRIEQYLHVKYRPYVNILEEITIFSSEQNQIRKIIGIENRQQNLTCQIDANPPPTAIYWMTNETTIVSREKILYIPRLTSEQHGIYTCIVENSIGKINHSIYLDVQYSPRVRTIESRIVTNRSDSIVIRCLSDSNPLPYQIVWFKNNTEILRQNHLTDLRFDHVERNDSGIYTCLVYNRFYNNQTSNGSSTTELIVQSRPIIETTYSKIASEIGQSLTLTCRVIGQPKPNIIWKHNDKLIQCDEIINDICYLRFSKILKNDFGIYICIAENLLGKEEWMYTIVSRGKPETPTDILVSEITSTSFKVQFSPSFDGGSGSQRFTIEVTDSSNSSIVTEQIPFNSYEYTIRGLSESTLYLFRIQSTNIYGGSPWSNDIPVQTNELIITSDDLPQLRVISYNSKENYLQFDYLPDTSRLFKLNENQLCLNIRQSSDGTLYQPTRECLPISNHRAQWILDKNYSNLKLSVCSKKRRNICGQEIEMKEEFNSGNSAPMIIGILTMTGFLILVIIVIGIICYRSRKRHLKSDMNKFGITGLDQGVKPVISEPRLQNPYMLYSNSNSHLSPYDSEYQQRNISNSFNYSCDIVDREQLKDEYGTTIRTATIHASPHWNLGATRSSSNPSSESSCATQNTNIVLVNGNEIQHLDPASTSISHYGFPPIMSPLQHQPSIIQSSSSSENSTPNRIKRLFYEVVV</sequence>
<dbReference type="Pfam" id="PF13927">
    <property type="entry name" value="Ig_3"/>
    <property type="match status" value="3"/>
</dbReference>
<dbReference type="InterPro" id="IPR013098">
    <property type="entry name" value="Ig_I-set"/>
</dbReference>
<feature type="signal peptide" evidence="5">
    <location>
        <begin position="1"/>
        <end position="19"/>
    </location>
</feature>
<feature type="domain" description="Ig-like" evidence="6">
    <location>
        <begin position="125"/>
        <end position="212"/>
    </location>
</feature>
<protein>
    <submittedName>
        <fullName evidence="8">Uncharacterized protein</fullName>
    </submittedName>
</protein>
<keyword evidence="2" id="KW-1015">Disulfide bond</keyword>
<dbReference type="Proteomes" id="UP000663891">
    <property type="component" value="Unassembled WGS sequence"/>
</dbReference>
<dbReference type="SUPFAM" id="SSF49265">
    <property type="entry name" value="Fibronectin type III"/>
    <property type="match status" value="1"/>
</dbReference>
<dbReference type="InterPro" id="IPR036116">
    <property type="entry name" value="FN3_sf"/>
</dbReference>
<reference evidence="8" key="1">
    <citation type="submission" date="2021-02" db="EMBL/GenBank/DDBJ databases">
        <authorList>
            <person name="Nowell W R."/>
        </authorList>
    </citation>
    <scope>NUCLEOTIDE SEQUENCE</scope>
</reference>
<dbReference type="CDD" id="cd00096">
    <property type="entry name" value="Ig"/>
    <property type="match status" value="2"/>
</dbReference>
<dbReference type="FunFam" id="2.60.40.10:FF:000032">
    <property type="entry name" value="palladin isoform X1"/>
    <property type="match status" value="1"/>
</dbReference>
<accession>A0A815C903</accession>
<dbReference type="AlphaFoldDB" id="A0A815C903"/>
<evidence type="ECO:0000256" key="3">
    <source>
        <dbReference type="ARBA" id="ARBA00023319"/>
    </source>
</evidence>
<dbReference type="EMBL" id="CAJNON010000475">
    <property type="protein sequence ID" value="CAF1280827.1"/>
    <property type="molecule type" value="Genomic_DNA"/>
</dbReference>
<evidence type="ECO:0000259" key="7">
    <source>
        <dbReference type="PROSITE" id="PS50853"/>
    </source>
</evidence>
<evidence type="ECO:0000256" key="5">
    <source>
        <dbReference type="SAM" id="SignalP"/>
    </source>
</evidence>
<gene>
    <name evidence="8" type="ORF">VCS650_LOCUS29955</name>
</gene>
<dbReference type="PANTHER" id="PTHR45889:SF8">
    <property type="entry name" value="IG-LIKE DOMAIN-CONTAINING PROTEIN"/>
    <property type="match status" value="1"/>
</dbReference>
<dbReference type="InterPro" id="IPR013783">
    <property type="entry name" value="Ig-like_fold"/>
</dbReference>
<dbReference type="Pfam" id="PF00041">
    <property type="entry name" value="fn3"/>
    <property type="match status" value="1"/>
</dbReference>
<feature type="domain" description="Ig-like" evidence="6">
    <location>
        <begin position="408"/>
        <end position="479"/>
    </location>
</feature>
<keyword evidence="1" id="KW-0677">Repeat</keyword>
<dbReference type="PANTHER" id="PTHR45889">
    <property type="entry name" value="IG-LIKE DOMAIN-CONTAINING PROTEIN"/>
    <property type="match status" value="1"/>
</dbReference>
<comment type="caution">
    <text evidence="8">The sequence shown here is derived from an EMBL/GenBank/DDBJ whole genome shotgun (WGS) entry which is preliminary data.</text>
</comment>
<keyword evidence="5" id="KW-0732">Signal</keyword>
<dbReference type="CDD" id="cd00063">
    <property type="entry name" value="FN3"/>
    <property type="match status" value="1"/>
</dbReference>
<feature type="domain" description="Ig-like" evidence="6">
    <location>
        <begin position="221"/>
        <end position="312"/>
    </location>
</feature>
<dbReference type="Gene3D" id="2.60.40.10">
    <property type="entry name" value="Immunoglobulins"/>
    <property type="match status" value="6"/>
</dbReference>
<keyword evidence="4" id="KW-1133">Transmembrane helix</keyword>
<dbReference type="SMART" id="SM00409">
    <property type="entry name" value="IG"/>
    <property type="match status" value="5"/>
</dbReference>
<evidence type="ECO:0000256" key="4">
    <source>
        <dbReference type="SAM" id="Phobius"/>
    </source>
</evidence>
<dbReference type="InterPro" id="IPR007110">
    <property type="entry name" value="Ig-like_dom"/>
</dbReference>
<dbReference type="InterPro" id="IPR003599">
    <property type="entry name" value="Ig_sub"/>
</dbReference>
<evidence type="ECO:0000256" key="1">
    <source>
        <dbReference type="ARBA" id="ARBA00022737"/>
    </source>
</evidence>
<keyword evidence="4" id="KW-0472">Membrane</keyword>
<dbReference type="PROSITE" id="PS50853">
    <property type="entry name" value="FN3"/>
    <property type="match status" value="1"/>
</dbReference>
<dbReference type="Pfam" id="PF07679">
    <property type="entry name" value="I-set"/>
    <property type="match status" value="1"/>
</dbReference>